<evidence type="ECO:0000259" key="9">
    <source>
        <dbReference type="PROSITE" id="PS51462"/>
    </source>
</evidence>
<sequence>MSEGGKDLQTSEGKQDACPTFPLVHEQPHPGWQTVKDERVFDNPHISVDRVEVTTPNRQEKPVPWMVVKRKAAVAIAPITAEGQLVMIHQERIPVAEECLEFPAGQIDCPVPEVTCDLVTETALRELAEETGYGLAPGGTLEPLGWFFPSQGFTDEHVYLFKAEPVCVVSHPSPDGSEHISPVRLVSAGELRRMIAANEITTALTLALYARMAAKGSI</sequence>
<dbReference type="Proteomes" id="UP000321577">
    <property type="component" value="Unassembled WGS sequence"/>
</dbReference>
<feature type="region of interest" description="Disordered" evidence="8">
    <location>
        <begin position="1"/>
        <end position="22"/>
    </location>
</feature>
<dbReference type="PANTHER" id="PTHR11839">
    <property type="entry name" value="UDP/ADP-SUGAR PYROPHOSPHATASE"/>
    <property type="match status" value="1"/>
</dbReference>
<reference evidence="10 11" key="1">
    <citation type="submission" date="2019-07" db="EMBL/GenBank/DDBJ databases">
        <title>Whole genome shotgun sequence of Brevifollis gellanilyticus NBRC 108608.</title>
        <authorList>
            <person name="Hosoyama A."/>
            <person name="Uohara A."/>
            <person name="Ohji S."/>
            <person name="Ichikawa N."/>
        </authorList>
    </citation>
    <scope>NUCLEOTIDE SEQUENCE [LARGE SCALE GENOMIC DNA]</scope>
    <source>
        <strain evidence="10 11">NBRC 108608</strain>
    </source>
</reference>
<dbReference type="EMBL" id="BKAG01000001">
    <property type="protein sequence ID" value="GEP40749.1"/>
    <property type="molecule type" value="Genomic_DNA"/>
</dbReference>
<name>A0A512M1Z8_9BACT</name>
<evidence type="ECO:0000256" key="7">
    <source>
        <dbReference type="ARBA" id="ARBA00032272"/>
    </source>
</evidence>
<keyword evidence="5" id="KW-0378">Hydrolase</keyword>
<evidence type="ECO:0000256" key="1">
    <source>
        <dbReference type="ARBA" id="ARBA00000847"/>
    </source>
</evidence>
<evidence type="ECO:0000313" key="11">
    <source>
        <dbReference type="Proteomes" id="UP000321577"/>
    </source>
</evidence>
<evidence type="ECO:0000256" key="6">
    <source>
        <dbReference type="ARBA" id="ARBA00032162"/>
    </source>
</evidence>
<dbReference type="Gene3D" id="3.90.79.10">
    <property type="entry name" value="Nucleoside Triphosphate Pyrophosphohydrolase"/>
    <property type="match status" value="1"/>
</dbReference>
<dbReference type="GO" id="GO:0016787">
    <property type="term" value="F:hydrolase activity"/>
    <property type="evidence" value="ECO:0007669"/>
    <property type="project" value="UniProtKB-KW"/>
</dbReference>
<gene>
    <name evidence="10" type="ORF">BGE01nite_00400</name>
</gene>
<dbReference type="GO" id="GO:0019693">
    <property type="term" value="P:ribose phosphate metabolic process"/>
    <property type="evidence" value="ECO:0007669"/>
    <property type="project" value="TreeGrafter"/>
</dbReference>
<dbReference type="SUPFAM" id="SSF55811">
    <property type="entry name" value="Nudix"/>
    <property type="match status" value="1"/>
</dbReference>
<dbReference type="PANTHER" id="PTHR11839:SF18">
    <property type="entry name" value="NUDIX HYDROLASE DOMAIN-CONTAINING PROTEIN"/>
    <property type="match status" value="1"/>
</dbReference>
<dbReference type="Pfam" id="PF00293">
    <property type="entry name" value="NUDIX"/>
    <property type="match status" value="1"/>
</dbReference>
<dbReference type="GO" id="GO:0005829">
    <property type="term" value="C:cytosol"/>
    <property type="evidence" value="ECO:0007669"/>
    <property type="project" value="TreeGrafter"/>
</dbReference>
<dbReference type="InterPro" id="IPR015797">
    <property type="entry name" value="NUDIX_hydrolase-like_dom_sf"/>
</dbReference>
<comment type="catalytic activity">
    <reaction evidence="1">
        <text>GDP-alpha-D-mannose + H2O = alpha-D-mannose 1-phosphate + GMP + 2 H(+)</text>
        <dbReference type="Rhea" id="RHEA:27978"/>
        <dbReference type="ChEBI" id="CHEBI:15377"/>
        <dbReference type="ChEBI" id="CHEBI:15378"/>
        <dbReference type="ChEBI" id="CHEBI:57527"/>
        <dbReference type="ChEBI" id="CHEBI:58115"/>
        <dbReference type="ChEBI" id="CHEBI:58409"/>
    </reaction>
</comment>
<dbReference type="PROSITE" id="PS51462">
    <property type="entry name" value="NUDIX"/>
    <property type="match status" value="1"/>
</dbReference>
<evidence type="ECO:0000256" key="4">
    <source>
        <dbReference type="ARBA" id="ARBA00016377"/>
    </source>
</evidence>
<evidence type="ECO:0000256" key="2">
    <source>
        <dbReference type="ARBA" id="ARBA00001946"/>
    </source>
</evidence>
<evidence type="ECO:0000256" key="8">
    <source>
        <dbReference type="SAM" id="MobiDB-lite"/>
    </source>
</evidence>
<dbReference type="RefSeq" id="WP_146848240.1">
    <property type="nucleotide sequence ID" value="NZ_BKAG01000001.1"/>
</dbReference>
<evidence type="ECO:0000313" key="10">
    <source>
        <dbReference type="EMBL" id="GEP40749.1"/>
    </source>
</evidence>
<comment type="cofactor">
    <cofactor evidence="2">
        <name>Mg(2+)</name>
        <dbReference type="ChEBI" id="CHEBI:18420"/>
    </cofactor>
</comment>
<accession>A0A512M1Z8</accession>
<dbReference type="AlphaFoldDB" id="A0A512M1Z8"/>
<dbReference type="CDD" id="cd03424">
    <property type="entry name" value="NUDIX_ADPRase_Nudt5_UGPPase_Nudt14"/>
    <property type="match status" value="1"/>
</dbReference>
<organism evidence="10 11">
    <name type="scientific">Brevifollis gellanilyticus</name>
    <dbReference type="NCBI Taxonomy" id="748831"/>
    <lineage>
        <taxon>Bacteria</taxon>
        <taxon>Pseudomonadati</taxon>
        <taxon>Verrucomicrobiota</taxon>
        <taxon>Verrucomicrobiia</taxon>
        <taxon>Verrucomicrobiales</taxon>
        <taxon>Verrucomicrobiaceae</taxon>
    </lineage>
</organism>
<dbReference type="GO" id="GO:0006753">
    <property type="term" value="P:nucleoside phosphate metabolic process"/>
    <property type="evidence" value="ECO:0007669"/>
    <property type="project" value="TreeGrafter"/>
</dbReference>
<dbReference type="InterPro" id="IPR000086">
    <property type="entry name" value="NUDIX_hydrolase_dom"/>
</dbReference>
<dbReference type="OrthoDB" id="177518at2"/>
<proteinExistence type="inferred from homology"/>
<comment type="caution">
    <text evidence="10">The sequence shown here is derived from an EMBL/GenBank/DDBJ whole genome shotgun (WGS) entry which is preliminary data.</text>
</comment>
<evidence type="ECO:0000256" key="3">
    <source>
        <dbReference type="ARBA" id="ARBA00007275"/>
    </source>
</evidence>
<evidence type="ECO:0000256" key="5">
    <source>
        <dbReference type="ARBA" id="ARBA00022801"/>
    </source>
</evidence>
<feature type="domain" description="Nudix hydrolase" evidence="9">
    <location>
        <begin position="69"/>
        <end position="208"/>
    </location>
</feature>
<keyword evidence="11" id="KW-1185">Reference proteome</keyword>
<comment type="similarity">
    <text evidence="3">Belongs to the Nudix hydrolase family. NudK subfamily.</text>
</comment>
<protein>
    <recommendedName>
        <fullName evidence="4">GDP-mannose pyrophosphatase</fullName>
    </recommendedName>
    <alternativeName>
        <fullName evidence="6">GDP-mannose hydrolase</fullName>
    </alternativeName>
    <alternativeName>
        <fullName evidence="7">GDPMK</fullName>
    </alternativeName>
</protein>